<comment type="caution">
    <text evidence="2">The sequence shown here is derived from an EMBL/GenBank/DDBJ whole genome shotgun (WGS) entry which is preliminary data.</text>
</comment>
<dbReference type="Pfam" id="PF12728">
    <property type="entry name" value="HTH_17"/>
    <property type="match status" value="1"/>
</dbReference>
<evidence type="ECO:0000313" key="2">
    <source>
        <dbReference type="EMBL" id="MBU5668501.1"/>
    </source>
</evidence>
<organism evidence="2 3">
    <name type="scientific">Peptoniphilus ovalis</name>
    <dbReference type="NCBI Taxonomy" id="2841503"/>
    <lineage>
        <taxon>Bacteria</taxon>
        <taxon>Bacillati</taxon>
        <taxon>Bacillota</taxon>
        <taxon>Tissierellia</taxon>
        <taxon>Tissierellales</taxon>
        <taxon>Peptoniphilaceae</taxon>
        <taxon>Peptoniphilus</taxon>
    </lineage>
</organism>
<reference evidence="2 3" key="1">
    <citation type="submission" date="2021-06" db="EMBL/GenBank/DDBJ databases">
        <authorList>
            <person name="Sun Q."/>
            <person name="Li D."/>
        </authorList>
    </citation>
    <scope>NUCLEOTIDE SEQUENCE [LARGE SCALE GENOMIC DNA]</scope>
    <source>
        <strain evidence="2 3">MSJ-1</strain>
    </source>
</reference>
<keyword evidence="3" id="KW-1185">Reference proteome</keyword>
<evidence type="ECO:0000313" key="3">
    <source>
        <dbReference type="Proteomes" id="UP000783742"/>
    </source>
</evidence>
<gene>
    <name evidence="2" type="ORF">KQI68_01470</name>
</gene>
<evidence type="ECO:0000259" key="1">
    <source>
        <dbReference type="Pfam" id="PF12728"/>
    </source>
</evidence>
<dbReference type="Proteomes" id="UP000783742">
    <property type="component" value="Unassembled WGS sequence"/>
</dbReference>
<dbReference type="EMBL" id="JAHLQO010000001">
    <property type="protein sequence ID" value="MBU5668501.1"/>
    <property type="molecule type" value="Genomic_DNA"/>
</dbReference>
<accession>A0ABS6FEX6</accession>
<dbReference type="InterPro" id="IPR041657">
    <property type="entry name" value="HTH_17"/>
</dbReference>
<protein>
    <recommendedName>
        <fullName evidence="1">Helix-turn-helix domain-containing protein</fullName>
    </recommendedName>
</protein>
<proteinExistence type="predicted"/>
<name>A0ABS6FEX6_9FIRM</name>
<sequence length="64" mass="7847">MQEQNKKDFLEIKDIERIYRLKRRAINKILKTEDIRIITGGKGMKYRINKKDFEDFMEGKLRNE</sequence>
<dbReference type="RefSeq" id="WP_216548277.1">
    <property type="nucleotide sequence ID" value="NZ_JAHLQO010000001.1"/>
</dbReference>
<feature type="domain" description="Helix-turn-helix" evidence="1">
    <location>
        <begin position="10"/>
        <end position="59"/>
    </location>
</feature>